<proteinExistence type="predicted"/>
<dbReference type="EMBL" id="JAGFBR010000006">
    <property type="protein sequence ID" value="KAH0464784.1"/>
    <property type="molecule type" value="Genomic_DNA"/>
</dbReference>
<name>A0AAV7H9H6_DENCH</name>
<protein>
    <recommendedName>
        <fullName evidence="2">Thioredoxin-like fold domain-containing protein</fullName>
    </recommendedName>
</protein>
<dbReference type="Gene3D" id="3.40.30.10">
    <property type="entry name" value="Glutaredoxin"/>
    <property type="match status" value="1"/>
</dbReference>
<reference evidence="3 4" key="1">
    <citation type="journal article" date="2021" name="Hortic Res">
        <title>Chromosome-scale assembly of the Dendrobium chrysotoxum genome enhances the understanding of orchid evolution.</title>
        <authorList>
            <person name="Zhang Y."/>
            <person name="Zhang G.Q."/>
            <person name="Zhang D."/>
            <person name="Liu X.D."/>
            <person name="Xu X.Y."/>
            <person name="Sun W.H."/>
            <person name="Yu X."/>
            <person name="Zhu X."/>
            <person name="Wang Z.W."/>
            <person name="Zhao X."/>
            <person name="Zhong W.Y."/>
            <person name="Chen H."/>
            <person name="Yin W.L."/>
            <person name="Huang T."/>
            <person name="Niu S.C."/>
            <person name="Liu Z.J."/>
        </authorList>
    </citation>
    <scope>NUCLEOTIDE SEQUENCE [LARGE SCALE GENOMIC DNA]</scope>
    <source>
        <strain evidence="3">Lindl</strain>
    </source>
</reference>
<evidence type="ECO:0000259" key="2">
    <source>
        <dbReference type="Pfam" id="PF13462"/>
    </source>
</evidence>
<dbReference type="CDD" id="cd02972">
    <property type="entry name" value="DsbA_family"/>
    <property type="match status" value="1"/>
</dbReference>
<keyword evidence="4" id="KW-1185">Reference proteome</keyword>
<dbReference type="Pfam" id="PF13462">
    <property type="entry name" value="Thioredoxin_4"/>
    <property type="match status" value="1"/>
</dbReference>
<evidence type="ECO:0000313" key="3">
    <source>
        <dbReference type="EMBL" id="KAH0464784.1"/>
    </source>
</evidence>
<dbReference type="SUPFAM" id="SSF52833">
    <property type="entry name" value="Thioredoxin-like"/>
    <property type="match status" value="1"/>
</dbReference>
<keyword evidence="1" id="KW-0732">Signal</keyword>
<sequence>MRSMQPVLFLLCFFSVLAVLNLSAAQTPIPAKYDGFVYGGGSLWKGLVIIEAFLDPMCPDSRDSWPSLKQTLEFYYPRVSLSVHPFALPYHNNAFASCRALHIAHNLNASSTYPLLELFFKHQESYYNAPTYDRSRAFITDQFSKIAAKAVGEGSYSAIKSGYNDSRTDMATRISFKYGCSRGVMGTPYFFVNGIPLPDYGSALDFKKWKRIINPLLTEKK</sequence>
<evidence type="ECO:0000313" key="4">
    <source>
        <dbReference type="Proteomes" id="UP000775213"/>
    </source>
</evidence>
<feature type="signal peptide" evidence="1">
    <location>
        <begin position="1"/>
        <end position="25"/>
    </location>
</feature>
<dbReference type="InterPro" id="IPR012336">
    <property type="entry name" value="Thioredoxin-like_fold"/>
</dbReference>
<feature type="domain" description="Thioredoxin-like fold" evidence="2">
    <location>
        <begin position="48"/>
        <end position="213"/>
    </location>
</feature>
<dbReference type="InterPro" id="IPR036249">
    <property type="entry name" value="Thioredoxin-like_sf"/>
</dbReference>
<gene>
    <name evidence="3" type="ORF">IEQ34_004887</name>
</gene>
<feature type="chain" id="PRO_5043507548" description="Thioredoxin-like fold domain-containing protein" evidence="1">
    <location>
        <begin position="26"/>
        <end position="221"/>
    </location>
</feature>
<dbReference type="PANTHER" id="PTHR33875">
    <property type="entry name" value="OS09G0542200 PROTEIN"/>
    <property type="match status" value="1"/>
</dbReference>
<dbReference type="AlphaFoldDB" id="A0AAV7H9H6"/>
<accession>A0AAV7H9H6</accession>
<dbReference type="Proteomes" id="UP000775213">
    <property type="component" value="Unassembled WGS sequence"/>
</dbReference>
<dbReference type="PANTHER" id="PTHR33875:SF2">
    <property type="entry name" value="ACR183CP"/>
    <property type="match status" value="1"/>
</dbReference>
<evidence type="ECO:0000256" key="1">
    <source>
        <dbReference type="SAM" id="SignalP"/>
    </source>
</evidence>
<organism evidence="3 4">
    <name type="scientific">Dendrobium chrysotoxum</name>
    <name type="common">Orchid</name>
    <dbReference type="NCBI Taxonomy" id="161865"/>
    <lineage>
        <taxon>Eukaryota</taxon>
        <taxon>Viridiplantae</taxon>
        <taxon>Streptophyta</taxon>
        <taxon>Embryophyta</taxon>
        <taxon>Tracheophyta</taxon>
        <taxon>Spermatophyta</taxon>
        <taxon>Magnoliopsida</taxon>
        <taxon>Liliopsida</taxon>
        <taxon>Asparagales</taxon>
        <taxon>Orchidaceae</taxon>
        <taxon>Epidendroideae</taxon>
        <taxon>Malaxideae</taxon>
        <taxon>Dendrobiinae</taxon>
        <taxon>Dendrobium</taxon>
    </lineage>
</organism>
<comment type="caution">
    <text evidence="3">The sequence shown here is derived from an EMBL/GenBank/DDBJ whole genome shotgun (WGS) entry which is preliminary data.</text>
</comment>